<evidence type="ECO:0000313" key="3">
    <source>
        <dbReference type="Proteomes" id="UP001501475"/>
    </source>
</evidence>
<dbReference type="EMBL" id="BAAAPN010000057">
    <property type="protein sequence ID" value="GAA1766712.1"/>
    <property type="molecule type" value="Genomic_DNA"/>
</dbReference>
<dbReference type="Proteomes" id="UP001501475">
    <property type="component" value="Unassembled WGS sequence"/>
</dbReference>
<evidence type="ECO:0000313" key="2">
    <source>
        <dbReference type="EMBL" id="GAA1766712.1"/>
    </source>
</evidence>
<dbReference type="InterPro" id="IPR050789">
    <property type="entry name" value="Diverse_Enzym_Activities"/>
</dbReference>
<dbReference type="Gene3D" id="3.40.710.10">
    <property type="entry name" value="DD-peptidase/beta-lactamase superfamily"/>
    <property type="match status" value="1"/>
</dbReference>
<dbReference type="PANTHER" id="PTHR43283">
    <property type="entry name" value="BETA-LACTAMASE-RELATED"/>
    <property type="match status" value="1"/>
</dbReference>
<dbReference type="InterPro" id="IPR012338">
    <property type="entry name" value="Beta-lactam/transpept-like"/>
</dbReference>
<dbReference type="InterPro" id="IPR001466">
    <property type="entry name" value="Beta-lactam-related"/>
</dbReference>
<dbReference type="SUPFAM" id="SSF56601">
    <property type="entry name" value="beta-lactamase/transpeptidase-like"/>
    <property type="match status" value="1"/>
</dbReference>
<reference evidence="3" key="1">
    <citation type="journal article" date="2019" name="Int. J. Syst. Evol. Microbiol.">
        <title>The Global Catalogue of Microorganisms (GCM) 10K type strain sequencing project: providing services to taxonomists for standard genome sequencing and annotation.</title>
        <authorList>
            <consortium name="The Broad Institute Genomics Platform"/>
            <consortium name="The Broad Institute Genome Sequencing Center for Infectious Disease"/>
            <person name="Wu L."/>
            <person name="Ma J."/>
        </authorList>
    </citation>
    <scope>NUCLEOTIDE SEQUENCE [LARGE SCALE GENOMIC DNA]</scope>
    <source>
        <strain evidence="3">JCM 15591</strain>
    </source>
</reference>
<keyword evidence="2" id="KW-0378">Hydrolase</keyword>
<name>A0ABP4X2J5_9MICO</name>
<dbReference type="Pfam" id="PF00144">
    <property type="entry name" value="Beta-lactamase"/>
    <property type="match status" value="1"/>
</dbReference>
<keyword evidence="2" id="KW-0540">Nuclease</keyword>
<comment type="caution">
    <text evidence="2">The sequence shown here is derived from an EMBL/GenBank/DDBJ whole genome shotgun (WGS) entry which is preliminary data.</text>
</comment>
<keyword evidence="3" id="KW-1185">Reference proteome</keyword>
<keyword evidence="2" id="KW-0255">Endonuclease</keyword>
<accession>A0ABP4X2J5</accession>
<protein>
    <submittedName>
        <fullName evidence="2">Serine hydrolase</fullName>
    </submittedName>
</protein>
<sequence length="420" mass="45835">MSVSGVTPHPLSTDAIGRGVTLDNWADAPHNRWTFLHLDEVLRMQVIQASPHPEPLAAEPDPNLLRLATPRYDATGRITGHTTGADVLADTYTDGFVILHHGRIRAETYADSMLPDTRHLLMSVTKTVVGVVATTLVDAGWFGFDTRVQEIVPALGESGFAGATVRHLLDMRSGVRFNETYHDPDADVYLMEHATQWRSPRADIPDTLHDFLLTLPREREHGGTFHYRSSETDALGWVCEEATGRPLADLIHDYVWAPMGGEHTAYVSIDQAGTAIADGGMCATLRDVARLGEMLRHSGISPSGRKVGPSWLTTDTLLGTEDLRSAFAATSSPTGMPGGHYRNQIWVPFPDRTTFLALGVHGQMIYVNQRAAITGVKLSSWPTAQDGARFFDTLGLFETLASALTRSALAAHPAAIKEKR</sequence>
<proteinExistence type="predicted"/>
<dbReference type="GO" id="GO:0016787">
    <property type="term" value="F:hydrolase activity"/>
    <property type="evidence" value="ECO:0007669"/>
    <property type="project" value="UniProtKB-KW"/>
</dbReference>
<gene>
    <name evidence="2" type="ORF">GCM10009810_26900</name>
</gene>
<dbReference type="PANTHER" id="PTHR43283:SF7">
    <property type="entry name" value="BETA-LACTAMASE-RELATED DOMAIN-CONTAINING PROTEIN"/>
    <property type="match status" value="1"/>
</dbReference>
<dbReference type="GO" id="GO:0004519">
    <property type="term" value="F:endonuclease activity"/>
    <property type="evidence" value="ECO:0007669"/>
    <property type="project" value="UniProtKB-KW"/>
</dbReference>
<organism evidence="2 3">
    <name type="scientific">Nostocoides vanveenii</name>
    <dbReference type="NCBI Taxonomy" id="330835"/>
    <lineage>
        <taxon>Bacteria</taxon>
        <taxon>Bacillati</taxon>
        <taxon>Actinomycetota</taxon>
        <taxon>Actinomycetes</taxon>
        <taxon>Micrococcales</taxon>
        <taxon>Intrasporangiaceae</taxon>
        <taxon>Nostocoides</taxon>
    </lineage>
</organism>
<feature type="domain" description="Beta-lactamase-related" evidence="1">
    <location>
        <begin position="96"/>
        <end position="383"/>
    </location>
</feature>
<evidence type="ECO:0000259" key="1">
    <source>
        <dbReference type="Pfam" id="PF00144"/>
    </source>
</evidence>